<organism evidence="1 2">
    <name type="scientific">Spirosoma endophyticum</name>
    <dbReference type="NCBI Taxonomy" id="662367"/>
    <lineage>
        <taxon>Bacteria</taxon>
        <taxon>Pseudomonadati</taxon>
        <taxon>Bacteroidota</taxon>
        <taxon>Cytophagia</taxon>
        <taxon>Cytophagales</taxon>
        <taxon>Cytophagaceae</taxon>
        <taxon>Spirosoma</taxon>
    </lineage>
</organism>
<accession>A0A1I1YFZ6</accession>
<dbReference type="Proteomes" id="UP000198598">
    <property type="component" value="Unassembled WGS sequence"/>
</dbReference>
<dbReference type="RefSeq" id="WP_093830643.1">
    <property type="nucleotide sequence ID" value="NZ_FOLQ01000011.1"/>
</dbReference>
<dbReference type="OrthoDB" id="955894at2"/>
<keyword evidence="2" id="KW-1185">Reference proteome</keyword>
<evidence type="ECO:0000313" key="1">
    <source>
        <dbReference type="EMBL" id="SFE17938.1"/>
    </source>
</evidence>
<sequence length="173" mass="19837">MILFFSALDHQANHRDFSCGLSSLEANWDLLSSLVAQGSTLLTAYVIDDDVRTNLPLAAFDGFPLSVDIQALQTEWRTILSTPRSANSIHREELIALTRQRVHNAERAIIAQERMIDYFGKWLERTQKKSISESQRSQLVHQYEMQLAKHRVQLGKAHFYSRLATDRLNQLLA</sequence>
<reference evidence="1 2" key="1">
    <citation type="submission" date="2016-10" db="EMBL/GenBank/DDBJ databases">
        <authorList>
            <person name="de Groot N.N."/>
        </authorList>
    </citation>
    <scope>NUCLEOTIDE SEQUENCE [LARGE SCALE GENOMIC DNA]</scope>
    <source>
        <strain evidence="1 2">DSM 26130</strain>
    </source>
</reference>
<name>A0A1I1YFZ6_9BACT</name>
<proteinExistence type="predicted"/>
<dbReference type="EMBL" id="FOLQ01000011">
    <property type="protein sequence ID" value="SFE17938.1"/>
    <property type="molecule type" value="Genomic_DNA"/>
</dbReference>
<gene>
    <name evidence="1" type="ORF">SAMN05216167_11133</name>
</gene>
<dbReference type="AlphaFoldDB" id="A0A1I1YFZ6"/>
<protein>
    <submittedName>
        <fullName evidence="1">Uncharacterized protein</fullName>
    </submittedName>
</protein>
<evidence type="ECO:0000313" key="2">
    <source>
        <dbReference type="Proteomes" id="UP000198598"/>
    </source>
</evidence>